<keyword evidence="2" id="KW-1185">Reference proteome</keyword>
<comment type="caution">
    <text evidence="1">The sequence shown here is derived from an EMBL/GenBank/DDBJ whole genome shotgun (WGS) entry which is preliminary data.</text>
</comment>
<dbReference type="RefSeq" id="WP_163635529.1">
    <property type="nucleotide sequence ID" value="NZ_JAAAMI010000005.1"/>
</dbReference>
<dbReference type="Proteomes" id="UP000468707">
    <property type="component" value="Unassembled WGS sequence"/>
</dbReference>
<dbReference type="Pfam" id="PF14391">
    <property type="entry name" value="DUF4421"/>
    <property type="match status" value="1"/>
</dbReference>
<gene>
    <name evidence="1" type="ORF">GTK07_12275</name>
</gene>
<reference evidence="1 2" key="1">
    <citation type="submission" date="2020-01" db="EMBL/GenBank/DDBJ databases">
        <title>Muricauda sediminis sp.nov. 40Bstr401.</title>
        <authorList>
            <person name="Xue Z."/>
            <person name="Zhu S."/>
            <person name="Ren N."/>
            <person name="Chen T."/>
            <person name="Chen X."/>
            <person name="Chen J."/>
            <person name="Yang J."/>
        </authorList>
    </citation>
    <scope>NUCLEOTIDE SEQUENCE [LARGE SCALE GENOMIC DNA]</scope>
    <source>
        <strain evidence="1 2">40Bstr401</strain>
    </source>
</reference>
<accession>A0A6I5KTC0</accession>
<dbReference type="AlphaFoldDB" id="A0A6I5KTC0"/>
<protein>
    <submittedName>
        <fullName evidence="1">DUF4421 domain-containing protein</fullName>
    </submittedName>
</protein>
<dbReference type="EMBL" id="JAAAMI010000005">
    <property type="protein sequence ID" value="NDV44106.1"/>
    <property type="molecule type" value="Genomic_DNA"/>
</dbReference>
<organism evidence="1 2">
    <name type="scientific">Flagellimonas sediminis</name>
    <dbReference type="NCBI Taxonomy" id="2696468"/>
    <lineage>
        <taxon>Bacteria</taxon>
        <taxon>Pseudomonadati</taxon>
        <taxon>Bacteroidota</taxon>
        <taxon>Flavobacteriia</taxon>
        <taxon>Flavobacteriales</taxon>
        <taxon>Flavobacteriaceae</taxon>
        <taxon>Flagellimonas</taxon>
    </lineage>
</organism>
<proteinExistence type="predicted"/>
<sequence>MRTTINFQKKSLFLGWTWGLCMWIGAIQAQHDTTYIINYADKIILKANLDTRTDAFKYKNREDGSQLYLVPNSRYRMFLSLDYEFIGVSVGLVPKFLGANADEDLKGSTNYTDYNFRFFLGKWVQGVSYSKTNGYYVRNTSDFVPGWSQGIDPYLQFNDLSNSIYGMSTSYVFNPNFSYRNIVYQNEWQRKSSGSIVASLYYDYSILKLKEGSVDAVEKFFNVRLASTYFYTWVLHQNWFLSGNISPSMGIKTSRYEAQNTDASKEVERNNYLTKNLSGGINLGYSSEKVIFGINVNVSADWYNEDDASSVETDQFYGLLYVGYRLEPPKAVKKLFHP</sequence>
<dbReference type="InterPro" id="IPR025535">
    <property type="entry name" value="DUF4421"/>
</dbReference>
<evidence type="ECO:0000313" key="1">
    <source>
        <dbReference type="EMBL" id="NDV44106.1"/>
    </source>
</evidence>
<name>A0A6I5KTC0_9FLAO</name>
<evidence type="ECO:0000313" key="2">
    <source>
        <dbReference type="Proteomes" id="UP000468707"/>
    </source>
</evidence>